<dbReference type="EC" id="2.4.99.28" evidence="14"/>
<evidence type="ECO:0000256" key="13">
    <source>
        <dbReference type="ARBA" id="ARBA00041418"/>
    </source>
</evidence>
<dbReference type="GO" id="GO:0005886">
    <property type="term" value="C:plasma membrane"/>
    <property type="evidence" value="ECO:0007669"/>
    <property type="project" value="TreeGrafter"/>
</dbReference>
<keyword evidence="5" id="KW-0133">Cell shape</keyword>
<protein>
    <recommendedName>
        <fullName evidence="12">Probable peptidoglycan glycosyltransferase FtsW</fullName>
        <ecNumber evidence="14">2.4.99.28</ecNumber>
    </recommendedName>
    <alternativeName>
        <fullName evidence="13">Cell division protein FtsW</fullName>
    </alternativeName>
    <alternativeName>
        <fullName evidence="10">Cell wall polymerase</fullName>
    </alternativeName>
    <alternativeName>
        <fullName evidence="9">Peptidoglycan polymerase</fullName>
    </alternativeName>
</protein>
<evidence type="ECO:0000256" key="8">
    <source>
        <dbReference type="ARBA" id="ARBA00023136"/>
    </source>
</evidence>
<evidence type="ECO:0000256" key="16">
    <source>
        <dbReference type="SAM" id="Phobius"/>
    </source>
</evidence>
<accession>A0A6N2STA4</accession>
<evidence type="ECO:0000256" key="11">
    <source>
        <dbReference type="ARBA" id="ARBA00038053"/>
    </source>
</evidence>
<feature type="transmembrane region" description="Helical" evidence="16">
    <location>
        <begin position="195"/>
        <end position="214"/>
    </location>
</feature>
<comment type="catalytic activity">
    <reaction evidence="15">
        <text>[GlcNAc-(1-&gt;4)-Mur2Ac(oyl-L-Ala-gamma-D-Glu-L-Lys-D-Ala-D-Ala)](n)-di-trans,octa-cis-undecaprenyl diphosphate + beta-D-GlcNAc-(1-&gt;4)-Mur2Ac(oyl-L-Ala-gamma-D-Glu-L-Lys-D-Ala-D-Ala)-di-trans,octa-cis-undecaprenyl diphosphate = [GlcNAc-(1-&gt;4)-Mur2Ac(oyl-L-Ala-gamma-D-Glu-L-Lys-D-Ala-D-Ala)](n+1)-di-trans,octa-cis-undecaprenyl diphosphate + di-trans,octa-cis-undecaprenyl diphosphate + H(+)</text>
        <dbReference type="Rhea" id="RHEA:23708"/>
        <dbReference type="Rhea" id="RHEA-COMP:9602"/>
        <dbReference type="Rhea" id="RHEA-COMP:9603"/>
        <dbReference type="ChEBI" id="CHEBI:15378"/>
        <dbReference type="ChEBI" id="CHEBI:58405"/>
        <dbReference type="ChEBI" id="CHEBI:60033"/>
        <dbReference type="ChEBI" id="CHEBI:78435"/>
        <dbReference type="EC" id="2.4.99.28"/>
    </reaction>
</comment>
<feature type="transmembrane region" description="Helical" evidence="16">
    <location>
        <begin position="329"/>
        <end position="351"/>
    </location>
</feature>
<evidence type="ECO:0000256" key="15">
    <source>
        <dbReference type="ARBA" id="ARBA00049902"/>
    </source>
</evidence>
<keyword evidence="7 16" id="KW-1133">Transmembrane helix</keyword>
<keyword evidence="6" id="KW-0573">Peptidoglycan synthesis</keyword>
<feature type="transmembrane region" description="Helical" evidence="16">
    <location>
        <begin position="144"/>
        <end position="165"/>
    </location>
</feature>
<organism evidence="17">
    <name type="scientific">Campylobacter ureolyticus</name>
    <dbReference type="NCBI Taxonomy" id="827"/>
    <lineage>
        <taxon>Bacteria</taxon>
        <taxon>Pseudomonadati</taxon>
        <taxon>Campylobacterota</taxon>
        <taxon>Epsilonproteobacteria</taxon>
        <taxon>Campylobacterales</taxon>
        <taxon>Campylobacteraceae</taxon>
        <taxon>Campylobacter</taxon>
    </lineage>
</organism>
<feature type="transmembrane region" description="Helical" evidence="16">
    <location>
        <begin position="171"/>
        <end position="188"/>
    </location>
</feature>
<sequence length="392" mass="44184">MKILKSDKFLFFITSFLIAIGIIFSLSLGVFSVLLYDYDNTHFFIRQLSIGVISIFLMWALSRLNPEKILTFVCIYIFFLAMFCLMLAMPFMPSSLVREVNGAARWIKLPGFSFAPIEFFKIGFIYFLAWSFNRKIDGVKKPFWDEFWILFPYIIVFFFIIMLVAIYQNDLGQIVVLGLVLFLMIVLAGISKKMFFSSFGCFIIIIICIIKFSGHRMNRIYSWLAGIKDVLAPILPDKIANSIFSDDAQTPYQISHSLNAINNGGFFGEGIGLGTFKLGFLSEVHTDFVLAGISEEIGFFGILIIVILFYVLLFRIFQIASNASNKVYYLFSSGIGFMFLFSFMINSYGVTSLTPVKGIAVPFLSYGGSQLLGSSVAIGCILMISKKSKIKG</sequence>
<feature type="transmembrane region" description="Helical" evidence="16">
    <location>
        <begin position="363"/>
        <end position="384"/>
    </location>
</feature>
<keyword evidence="3" id="KW-0808">Transferase</keyword>
<dbReference type="GO" id="GO:0051301">
    <property type="term" value="P:cell division"/>
    <property type="evidence" value="ECO:0007669"/>
    <property type="project" value="InterPro"/>
</dbReference>
<evidence type="ECO:0000256" key="5">
    <source>
        <dbReference type="ARBA" id="ARBA00022960"/>
    </source>
</evidence>
<keyword evidence="4 16" id="KW-0812">Transmembrane</keyword>
<name>A0A6N2STA4_9BACT</name>
<dbReference type="PANTHER" id="PTHR30474:SF2">
    <property type="entry name" value="PEPTIDOGLYCAN GLYCOSYLTRANSFERASE FTSW-RELATED"/>
    <property type="match status" value="1"/>
</dbReference>
<feature type="transmembrane region" description="Helical" evidence="16">
    <location>
        <begin position="9"/>
        <end position="31"/>
    </location>
</feature>
<dbReference type="Pfam" id="PF01098">
    <property type="entry name" value="FTSW_RODA_SPOVE"/>
    <property type="match status" value="1"/>
</dbReference>
<dbReference type="GO" id="GO:0008360">
    <property type="term" value="P:regulation of cell shape"/>
    <property type="evidence" value="ECO:0007669"/>
    <property type="project" value="UniProtKB-KW"/>
</dbReference>
<evidence type="ECO:0000256" key="10">
    <source>
        <dbReference type="ARBA" id="ARBA00033270"/>
    </source>
</evidence>
<evidence type="ECO:0000256" key="14">
    <source>
        <dbReference type="ARBA" id="ARBA00044770"/>
    </source>
</evidence>
<evidence type="ECO:0000256" key="3">
    <source>
        <dbReference type="ARBA" id="ARBA00022679"/>
    </source>
</evidence>
<gene>
    <name evidence="17" type="primary">ftsW</name>
    <name evidence="17" type="ORF">CULFYP111_01039</name>
</gene>
<dbReference type="GO" id="GO:0015648">
    <property type="term" value="F:lipid-linked peptidoglycan transporter activity"/>
    <property type="evidence" value="ECO:0007669"/>
    <property type="project" value="TreeGrafter"/>
</dbReference>
<dbReference type="InterPro" id="IPR001182">
    <property type="entry name" value="FtsW/RodA"/>
</dbReference>
<dbReference type="GO" id="GO:0032153">
    <property type="term" value="C:cell division site"/>
    <property type="evidence" value="ECO:0007669"/>
    <property type="project" value="TreeGrafter"/>
</dbReference>
<proteinExistence type="inferred from homology"/>
<dbReference type="GO" id="GO:0008955">
    <property type="term" value="F:peptidoglycan glycosyltransferase activity"/>
    <property type="evidence" value="ECO:0007669"/>
    <property type="project" value="UniProtKB-EC"/>
</dbReference>
<dbReference type="EMBL" id="CACRSK010000003">
    <property type="protein sequence ID" value="VYS96346.1"/>
    <property type="molecule type" value="Genomic_DNA"/>
</dbReference>
<evidence type="ECO:0000256" key="2">
    <source>
        <dbReference type="ARBA" id="ARBA00022676"/>
    </source>
</evidence>
<evidence type="ECO:0000256" key="7">
    <source>
        <dbReference type="ARBA" id="ARBA00022989"/>
    </source>
</evidence>
<dbReference type="GO" id="GO:0009252">
    <property type="term" value="P:peptidoglycan biosynthetic process"/>
    <property type="evidence" value="ECO:0007669"/>
    <property type="project" value="UniProtKB-KW"/>
</dbReference>
<comment type="subcellular location">
    <subcellularLocation>
        <location evidence="1">Membrane</location>
        <topology evidence="1">Multi-pass membrane protein</topology>
    </subcellularLocation>
</comment>
<evidence type="ECO:0000256" key="4">
    <source>
        <dbReference type="ARBA" id="ARBA00022692"/>
    </source>
</evidence>
<feature type="transmembrane region" description="Helical" evidence="16">
    <location>
        <begin position="69"/>
        <end position="92"/>
    </location>
</feature>
<feature type="transmembrane region" description="Helical" evidence="16">
    <location>
        <begin position="43"/>
        <end position="62"/>
    </location>
</feature>
<evidence type="ECO:0000256" key="1">
    <source>
        <dbReference type="ARBA" id="ARBA00004141"/>
    </source>
</evidence>
<feature type="transmembrane region" description="Helical" evidence="16">
    <location>
        <begin position="112"/>
        <end position="132"/>
    </location>
</feature>
<keyword evidence="8 16" id="KW-0472">Membrane</keyword>
<feature type="transmembrane region" description="Helical" evidence="16">
    <location>
        <begin position="297"/>
        <end position="317"/>
    </location>
</feature>
<reference evidence="17" key="1">
    <citation type="submission" date="2019-11" db="EMBL/GenBank/DDBJ databases">
        <authorList>
            <person name="Feng L."/>
        </authorList>
    </citation>
    <scope>NUCLEOTIDE SEQUENCE</scope>
    <source>
        <strain evidence="17">CUreolyticusLFYP111</strain>
    </source>
</reference>
<evidence type="ECO:0000256" key="12">
    <source>
        <dbReference type="ARBA" id="ARBA00041185"/>
    </source>
</evidence>
<evidence type="ECO:0000256" key="9">
    <source>
        <dbReference type="ARBA" id="ARBA00032370"/>
    </source>
</evidence>
<keyword evidence="2" id="KW-0328">Glycosyltransferase</keyword>
<dbReference type="PANTHER" id="PTHR30474">
    <property type="entry name" value="CELL CYCLE PROTEIN"/>
    <property type="match status" value="1"/>
</dbReference>
<evidence type="ECO:0000256" key="6">
    <source>
        <dbReference type="ARBA" id="ARBA00022984"/>
    </source>
</evidence>
<comment type="similarity">
    <text evidence="11">Belongs to the SEDS family. FtsW subfamily.</text>
</comment>
<dbReference type="AlphaFoldDB" id="A0A6N2STA4"/>
<evidence type="ECO:0000313" key="17">
    <source>
        <dbReference type="EMBL" id="VYS96346.1"/>
    </source>
</evidence>